<dbReference type="EMBL" id="CP097770">
    <property type="protein sequence ID" value="URJ49051.2"/>
    <property type="molecule type" value="Genomic_DNA"/>
</dbReference>
<dbReference type="InterPro" id="IPR010982">
    <property type="entry name" value="Lambda_DNA-bd_dom_sf"/>
</dbReference>
<dbReference type="PROSITE" id="PS50943">
    <property type="entry name" value="HTH_CROC1"/>
    <property type="match status" value="1"/>
</dbReference>
<name>A0AAE9I803_PAEPO</name>
<feature type="domain" description="HTH cro/C1-type" evidence="1">
    <location>
        <begin position="9"/>
        <end position="60"/>
    </location>
</feature>
<dbReference type="SMART" id="SM00530">
    <property type="entry name" value="HTH_XRE"/>
    <property type="match status" value="1"/>
</dbReference>
<sequence length="74" mass="8097">MVKLGKILESKGMTQGTLSQLTGLRPSTISEIVRGSRSVLNKDHLAKIIEVLEITNIGDIIEIDYISNAKESTE</sequence>
<evidence type="ECO:0000313" key="2">
    <source>
        <dbReference type="EMBL" id="URJ49051.2"/>
    </source>
</evidence>
<dbReference type="CDD" id="cd00093">
    <property type="entry name" value="HTH_XRE"/>
    <property type="match status" value="1"/>
</dbReference>
<evidence type="ECO:0000259" key="1">
    <source>
        <dbReference type="PROSITE" id="PS50943"/>
    </source>
</evidence>
<accession>A0AAE9I803</accession>
<dbReference type="Gene3D" id="1.10.260.40">
    <property type="entry name" value="lambda repressor-like DNA-binding domains"/>
    <property type="match status" value="1"/>
</dbReference>
<dbReference type="GO" id="GO:0003677">
    <property type="term" value="F:DNA binding"/>
    <property type="evidence" value="ECO:0007669"/>
    <property type="project" value="InterPro"/>
</dbReference>
<evidence type="ECO:0000313" key="3">
    <source>
        <dbReference type="Proteomes" id="UP001055784"/>
    </source>
</evidence>
<reference evidence="2" key="1">
    <citation type="submission" date="2022-11" db="EMBL/GenBank/DDBJ databases">
        <authorList>
            <person name="Vasilchenko N.G."/>
            <person name="Prazdnova E.V."/>
            <person name="Gorovtsov A.V."/>
            <person name="Chistyakov V.A."/>
            <person name="Pak M.L."/>
        </authorList>
    </citation>
    <scope>NUCLEOTIDE SEQUENCE</scope>
    <source>
        <strain evidence="2">R 4.5</strain>
    </source>
</reference>
<dbReference type="AlphaFoldDB" id="A0AAE9I803"/>
<dbReference type="InterPro" id="IPR001387">
    <property type="entry name" value="Cro/C1-type_HTH"/>
</dbReference>
<gene>
    <name evidence="2" type="ORF">MF626_003351</name>
</gene>
<proteinExistence type="predicted"/>
<dbReference type="SUPFAM" id="SSF47413">
    <property type="entry name" value="lambda repressor-like DNA-binding domains"/>
    <property type="match status" value="1"/>
</dbReference>
<protein>
    <submittedName>
        <fullName evidence="2">Helix-turn-helix transcriptional regulator</fullName>
    </submittedName>
</protein>
<dbReference type="Pfam" id="PF13443">
    <property type="entry name" value="HTH_26"/>
    <property type="match status" value="1"/>
</dbReference>
<organism evidence="2 3">
    <name type="scientific">Paenibacillus polymyxa</name>
    <name type="common">Bacillus polymyxa</name>
    <dbReference type="NCBI Taxonomy" id="1406"/>
    <lineage>
        <taxon>Bacteria</taxon>
        <taxon>Bacillati</taxon>
        <taxon>Bacillota</taxon>
        <taxon>Bacilli</taxon>
        <taxon>Bacillales</taxon>
        <taxon>Paenibacillaceae</taxon>
        <taxon>Paenibacillus</taxon>
    </lineage>
</organism>
<dbReference type="Proteomes" id="UP001055784">
    <property type="component" value="Chromosome"/>
</dbReference>